<dbReference type="AlphaFoldDB" id="X1HTP9"/>
<protein>
    <recommendedName>
        <fullName evidence="1">Uroporphyrinogen decarboxylase (URO-D) domain-containing protein</fullName>
    </recommendedName>
</protein>
<dbReference type="GO" id="GO:0004853">
    <property type="term" value="F:uroporphyrinogen decarboxylase activity"/>
    <property type="evidence" value="ECO:0007669"/>
    <property type="project" value="InterPro"/>
</dbReference>
<feature type="non-terminal residue" evidence="2">
    <location>
        <position position="279"/>
    </location>
</feature>
<feature type="domain" description="Uroporphyrinogen decarboxylase (URO-D)" evidence="1">
    <location>
        <begin position="135"/>
        <end position="277"/>
    </location>
</feature>
<dbReference type="InterPro" id="IPR052024">
    <property type="entry name" value="Methanogen_methyltrans"/>
</dbReference>
<name>X1HTP9_9ZZZZ</name>
<dbReference type="EMBL" id="BARU01023020">
    <property type="protein sequence ID" value="GAH48658.1"/>
    <property type="molecule type" value="Genomic_DNA"/>
</dbReference>
<feature type="non-terminal residue" evidence="2">
    <location>
        <position position="1"/>
    </location>
</feature>
<dbReference type="SUPFAM" id="SSF51726">
    <property type="entry name" value="UROD/MetE-like"/>
    <property type="match status" value="1"/>
</dbReference>
<evidence type="ECO:0000259" key="1">
    <source>
        <dbReference type="Pfam" id="PF01208"/>
    </source>
</evidence>
<dbReference type="Pfam" id="PF01208">
    <property type="entry name" value="URO-D"/>
    <property type="match status" value="1"/>
</dbReference>
<dbReference type="InterPro" id="IPR038071">
    <property type="entry name" value="UROD/MetE-like_sf"/>
</dbReference>
<dbReference type="GO" id="GO:0006779">
    <property type="term" value="P:porphyrin-containing compound biosynthetic process"/>
    <property type="evidence" value="ECO:0007669"/>
    <property type="project" value="InterPro"/>
</dbReference>
<dbReference type="Gene3D" id="3.20.20.210">
    <property type="match status" value="1"/>
</dbReference>
<dbReference type="PANTHER" id="PTHR47099:SF1">
    <property type="entry name" value="METHYLCOBAMIDE:COM METHYLTRANSFERASE MTBA"/>
    <property type="match status" value="1"/>
</dbReference>
<gene>
    <name evidence="2" type="ORF">S03H2_37400</name>
</gene>
<organism evidence="2">
    <name type="scientific">marine sediment metagenome</name>
    <dbReference type="NCBI Taxonomy" id="412755"/>
    <lineage>
        <taxon>unclassified sequences</taxon>
        <taxon>metagenomes</taxon>
        <taxon>ecological metagenomes</taxon>
    </lineage>
</organism>
<dbReference type="InterPro" id="IPR000257">
    <property type="entry name" value="Uroporphyrinogen_deCOase"/>
</dbReference>
<evidence type="ECO:0000313" key="2">
    <source>
        <dbReference type="EMBL" id="GAH48658.1"/>
    </source>
</evidence>
<comment type="caution">
    <text evidence="2">The sequence shown here is derived from an EMBL/GenBank/DDBJ whole genome shotgun (WGS) entry which is preliminary data.</text>
</comment>
<accession>X1HTP9</accession>
<dbReference type="PANTHER" id="PTHR47099">
    <property type="entry name" value="METHYLCOBAMIDE:COM METHYLTRANSFERASE MTBA"/>
    <property type="match status" value="1"/>
</dbReference>
<reference evidence="2" key="1">
    <citation type="journal article" date="2014" name="Front. Microbiol.">
        <title>High frequency of phylogenetically diverse reductive dehalogenase-homologous genes in deep subseafloor sedimentary metagenomes.</title>
        <authorList>
            <person name="Kawai M."/>
            <person name="Futagami T."/>
            <person name="Toyoda A."/>
            <person name="Takaki Y."/>
            <person name="Nishi S."/>
            <person name="Hori S."/>
            <person name="Arai W."/>
            <person name="Tsubouchi T."/>
            <person name="Morono Y."/>
            <person name="Uchiyama I."/>
            <person name="Ito T."/>
            <person name="Fujiyama A."/>
            <person name="Inagaki F."/>
            <person name="Takami H."/>
        </authorList>
    </citation>
    <scope>NUCLEOTIDE SEQUENCE</scope>
    <source>
        <strain evidence="2">Expedition CK06-06</strain>
    </source>
</reference>
<sequence>GDIPDRVPVGLFVQEEYLSWFFPNKKVIDRVTDAVECARILGFDLITRDRKFETPYFMKKGFKNWEVGEKIKRDKGMLYRIIDITTPDRTLKQVEAGPYDERTLSGIHFSTVKYLIEDEGDFEIFQKYVPELDSKTISEMKERANFSKELIGNLGIAAPWGWGGVFNQAATYRNIQNILMDAYLNQNFYRAYMEKMTELIMRSNEALADTSFECIGIQGNIANSGVVGADFFNKYILPYEKQLVKTIHDAGKFTLYHNCGKARVLQESYIKMGLDMWET</sequence>
<proteinExistence type="predicted"/>